<organism evidence="2 3">
    <name type="scientific">Synaphobranchus kaupii</name>
    <name type="common">Kaup's arrowtooth eel</name>
    <dbReference type="NCBI Taxonomy" id="118154"/>
    <lineage>
        <taxon>Eukaryota</taxon>
        <taxon>Metazoa</taxon>
        <taxon>Chordata</taxon>
        <taxon>Craniata</taxon>
        <taxon>Vertebrata</taxon>
        <taxon>Euteleostomi</taxon>
        <taxon>Actinopterygii</taxon>
        <taxon>Neopterygii</taxon>
        <taxon>Teleostei</taxon>
        <taxon>Anguilliformes</taxon>
        <taxon>Synaphobranchidae</taxon>
        <taxon>Synaphobranchus</taxon>
    </lineage>
</organism>
<accession>A0A9Q1F1N1</accession>
<gene>
    <name evidence="2" type="ORF">SKAU_G00244790</name>
</gene>
<dbReference type="OrthoDB" id="8772022at2759"/>
<dbReference type="AlphaFoldDB" id="A0A9Q1F1N1"/>
<evidence type="ECO:0000313" key="3">
    <source>
        <dbReference type="Proteomes" id="UP001152622"/>
    </source>
</evidence>
<feature type="compositionally biased region" description="Polar residues" evidence="1">
    <location>
        <begin position="98"/>
        <end position="107"/>
    </location>
</feature>
<proteinExistence type="predicted"/>
<dbReference type="Proteomes" id="UP001152622">
    <property type="component" value="Chromosome 9"/>
</dbReference>
<reference evidence="2" key="1">
    <citation type="journal article" date="2023" name="Science">
        <title>Genome structures resolve the early diversification of teleost fishes.</title>
        <authorList>
            <person name="Parey E."/>
            <person name="Louis A."/>
            <person name="Montfort J."/>
            <person name="Bouchez O."/>
            <person name="Roques C."/>
            <person name="Iampietro C."/>
            <person name="Lluch J."/>
            <person name="Castinel A."/>
            <person name="Donnadieu C."/>
            <person name="Desvignes T."/>
            <person name="Floi Bucao C."/>
            <person name="Jouanno E."/>
            <person name="Wen M."/>
            <person name="Mejri S."/>
            <person name="Dirks R."/>
            <person name="Jansen H."/>
            <person name="Henkel C."/>
            <person name="Chen W.J."/>
            <person name="Zahm M."/>
            <person name="Cabau C."/>
            <person name="Klopp C."/>
            <person name="Thompson A.W."/>
            <person name="Robinson-Rechavi M."/>
            <person name="Braasch I."/>
            <person name="Lecointre G."/>
            <person name="Bobe J."/>
            <person name="Postlethwait J.H."/>
            <person name="Berthelot C."/>
            <person name="Roest Crollius H."/>
            <person name="Guiguen Y."/>
        </authorList>
    </citation>
    <scope>NUCLEOTIDE SEQUENCE</scope>
    <source>
        <strain evidence="2">WJC10195</strain>
    </source>
</reference>
<keyword evidence="3" id="KW-1185">Reference proteome</keyword>
<protein>
    <submittedName>
        <fullName evidence="2">Uncharacterized protein</fullName>
    </submittedName>
</protein>
<name>A0A9Q1F1N1_SYNKA</name>
<feature type="region of interest" description="Disordered" evidence="1">
    <location>
        <begin position="97"/>
        <end position="118"/>
    </location>
</feature>
<dbReference type="PANTHER" id="PTHR47501:SF5">
    <property type="entry name" value="HAT C-TERMINAL DIMERISATION DOMAIN-CONTAINING PROTEIN"/>
    <property type="match status" value="1"/>
</dbReference>
<evidence type="ECO:0000256" key="1">
    <source>
        <dbReference type="SAM" id="MobiDB-lite"/>
    </source>
</evidence>
<sequence>MTRLTLRSTIGDAMRGVDHIATTTDCWSVRRRSFVGITAHWIDPDSLKRCSAALACKQLRGSHTFDVLEIQGKIVRTTTDNGSNFIKTFQVFGEDENNNVVGSNGDASQPGEDEEDQEVGEEVEFVDVSVLLNEDDGFEFQLPKHQRCASAAPNCYQVELLFLAVERLLRIIKDKGEGAIRVICTDLKVPMFNPAELAFLSEYAAAMSPVTQAHFASRSKCPDGVATSDNQPADRQI</sequence>
<dbReference type="EMBL" id="JAINUF010000009">
    <property type="protein sequence ID" value="KAJ8349349.1"/>
    <property type="molecule type" value="Genomic_DNA"/>
</dbReference>
<dbReference type="PANTHER" id="PTHR47501">
    <property type="entry name" value="TRANSPOSASE-RELATED"/>
    <property type="match status" value="1"/>
</dbReference>
<evidence type="ECO:0000313" key="2">
    <source>
        <dbReference type="EMBL" id="KAJ8349349.1"/>
    </source>
</evidence>
<comment type="caution">
    <text evidence="2">The sequence shown here is derived from an EMBL/GenBank/DDBJ whole genome shotgun (WGS) entry which is preliminary data.</text>
</comment>